<dbReference type="SUPFAM" id="SSF53383">
    <property type="entry name" value="PLP-dependent transferases"/>
    <property type="match status" value="1"/>
</dbReference>
<dbReference type="PANTHER" id="PTHR30244:SF34">
    <property type="entry name" value="DTDP-4-AMINO-4,6-DIDEOXYGALACTOSE TRANSAMINASE"/>
    <property type="match status" value="1"/>
</dbReference>
<keyword evidence="1" id="KW-0663">Pyridoxal phosphate</keyword>
<name>A0A075GZE4_9ARCH</name>
<dbReference type="EMBL" id="KF900854">
    <property type="protein sequence ID" value="AIF09169.1"/>
    <property type="molecule type" value="Genomic_DNA"/>
</dbReference>
<dbReference type="InterPro" id="IPR015424">
    <property type="entry name" value="PyrdxlP-dep_Trfase"/>
</dbReference>
<dbReference type="InterPro" id="IPR015421">
    <property type="entry name" value="PyrdxlP-dep_Trfase_major"/>
</dbReference>
<protein>
    <submittedName>
        <fullName evidence="2">Glutamine--scyllo-inositol transaminase</fullName>
    </submittedName>
</protein>
<dbReference type="AlphaFoldDB" id="A0A075GZE4"/>
<comment type="similarity">
    <text evidence="1">Belongs to the DegT/DnrJ/EryC1 family.</text>
</comment>
<evidence type="ECO:0000313" key="2">
    <source>
        <dbReference type="EMBL" id="AIF09169.1"/>
    </source>
</evidence>
<dbReference type="PIRSF" id="PIRSF000390">
    <property type="entry name" value="PLP_StrS"/>
    <property type="match status" value="1"/>
</dbReference>
<dbReference type="InterPro" id="IPR015422">
    <property type="entry name" value="PyrdxlP-dep_Trfase_small"/>
</dbReference>
<dbReference type="PANTHER" id="PTHR30244">
    <property type="entry name" value="TRANSAMINASE"/>
    <property type="match status" value="1"/>
</dbReference>
<organism evidence="2">
    <name type="scientific">uncultured marine thaumarchaeote KM3_35_D03</name>
    <dbReference type="NCBI Taxonomy" id="1456132"/>
    <lineage>
        <taxon>Archaea</taxon>
        <taxon>Nitrososphaerota</taxon>
        <taxon>environmental samples</taxon>
    </lineage>
</organism>
<dbReference type="GO" id="GO:0000271">
    <property type="term" value="P:polysaccharide biosynthetic process"/>
    <property type="evidence" value="ECO:0007669"/>
    <property type="project" value="TreeGrafter"/>
</dbReference>
<dbReference type="InterPro" id="IPR000653">
    <property type="entry name" value="DegT/StrS_aminotransferase"/>
</dbReference>
<dbReference type="GO" id="GO:0030170">
    <property type="term" value="F:pyridoxal phosphate binding"/>
    <property type="evidence" value="ECO:0007669"/>
    <property type="project" value="TreeGrafter"/>
</dbReference>
<proteinExistence type="inferred from homology"/>
<accession>A0A075GZE4</accession>
<dbReference type="Gene3D" id="3.40.640.10">
    <property type="entry name" value="Type I PLP-dependent aspartate aminotransferase-like (Major domain)"/>
    <property type="match status" value="1"/>
</dbReference>
<evidence type="ECO:0000256" key="1">
    <source>
        <dbReference type="RuleBase" id="RU004508"/>
    </source>
</evidence>
<reference evidence="2" key="1">
    <citation type="journal article" date="2014" name="Genome Biol. Evol.">
        <title>Pangenome evidence for extensive interdomain horizontal transfer affecting lineage core and shell genes in uncultured planktonic thaumarchaeota and euryarchaeota.</title>
        <authorList>
            <person name="Deschamps P."/>
            <person name="Zivanovic Y."/>
            <person name="Moreira D."/>
            <person name="Rodriguez-Valera F."/>
            <person name="Lopez-Garcia P."/>
        </authorList>
    </citation>
    <scope>NUCLEOTIDE SEQUENCE</scope>
</reference>
<sequence length="361" mass="40937">MSKLIKLFDPVVDSSERNALVKVLDSKFWASGSGSGNVSKFESKFKKYIKSNSCIAVNSGTAALNLAFSLFNIKNKEVILPSLSFISTAHCIIENGGIPIFVDIEPDTLCINPKKIKQVISKNTVAILPVHFGGMPCNLNEIRKIAKSHNLHIVEDAAHAVGTKFNGKKIGSHGTIVCFSFHPVKNLAMPTGGLISINHKNHKKFRQLLFARRWCGITNRKDTDYDVNELGWNYYMNEFSAVIGLQQLKKVDKLNKIRRKIARKFCNEINIKSKMQFNEDCSYHLYWILVKNRQKFRQELLKNGIETGIHYKPIHLMKMYRGNVSLPITESIGKQIVTIPIHPNLKKSEIEKIIRLVNNYA</sequence>
<dbReference type="Pfam" id="PF01041">
    <property type="entry name" value="DegT_DnrJ_EryC1"/>
    <property type="match status" value="1"/>
</dbReference>
<dbReference type="Gene3D" id="3.90.1150.10">
    <property type="entry name" value="Aspartate Aminotransferase, domain 1"/>
    <property type="match status" value="1"/>
</dbReference>
<dbReference type="CDD" id="cd00616">
    <property type="entry name" value="AHBA_syn"/>
    <property type="match status" value="1"/>
</dbReference>
<dbReference type="GO" id="GO:0008483">
    <property type="term" value="F:transaminase activity"/>
    <property type="evidence" value="ECO:0007669"/>
    <property type="project" value="TreeGrafter"/>
</dbReference>